<dbReference type="Pfam" id="PF12728">
    <property type="entry name" value="HTH_17"/>
    <property type="match status" value="1"/>
</dbReference>
<feature type="domain" description="Helix-turn-helix" evidence="1">
    <location>
        <begin position="5"/>
        <end position="53"/>
    </location>
</feature>
<accession>A0AA42WA40</accession>
<proteinExistence type="predicted"/>
<dbReference type="InterPro" id="IPR036388">
    <property type="entry name" value="WH-like_DNA-bd_sf"/>
</dbReference>
<dbReference type="Proteomes" id="UP001161276">
    <property type="component" value="Unassembled WGS sequence"/>
</dbReference>
<reference evidence="2" key="1">
    <citation type="submission" date="2022-09" db="EMBL/GenBank/DDBJ databases">
        <title>Intensive care unit water sources are persistently colonized with multi-drug resistant bacteria and are the site of extensive horizontal gene transfer of antibiotic resistance genes.</title>
        <authorList>
            <person name="Diorio-Toth L."/>
        </authorList>
    </citation>
    <scope>NUCLEOTIDE SEQUENCE</scope>
    <source>
        <strain evidence="2">GD03676</strain>
    </source>
</reference>
<dbReference type="InterPro" id="IPR009061">
    <property type="entry name" value="DNA-bd_dom_put_sf"/>
</dbReference>
<dbReference type="GO" id="GO:0003677">
    <property type="term" value="F:DNA binding"/>
    <property type="evidence" value="ECO:0007669"/>
    <property type="project" value="InterPro"/>
</dbReference>
<comment type="caution">
    <text evidence="2">The sequence shown here is derived from an EMBL/GenBank/DDBJ whole genome shotgun (WGS) entry which is preliminary data.</text>
</comment>
<dbReference type="InterPro" id="IPR010093">
    <property type="entry name" value="SinI_DNA-bd"/>
</dbReference>
<dbReference type="RefSeq" id="WP_280027058.1">
    <property type="nucleotide sequence ID" value="NZ_JAOCKG010000005.1"/>
</dbReference>
<name>A0AA42WA40_9BURK</name>
<dbReference type="Gene3D" id="1.10.10.10">
    <property type="entry name" value="Winged helix-like DNA-binding domain superfamily/Winged helix DNA-binding domain"/>
    <property type="match status" value="1"/>
</dbReference>
<gene>
    <name evidence="2" type="ORF">N5K24_13755</name>
</gene>
<protein>
    <submittedName>
        <fullName evidence="2">Helix-turn-helix domain-containing protein</fullName>
    </submittedName>
</protein>
<dbReference type="EMBL" id="JAOCKG010000005">
    <property type="protein sequence ID" value="MDH2051464.1"/>
    <property type="molecule type" value="Genomic_DNA"/>
</dbReference>
<organism evidence="2 3">
    <name type="scientific">Achromobacter marplatensis</name>
    <dbReference type="NCBI Taxonomy" id="470868"/>
    <lineage>
        <taxon>Bacteria</taxon>
        <taxon>Pseudomonadati</taxon>
        <taxon>Pseudomonadota</taxon>
        <taxon>Betaproteobacteria</taxon>
        <taxon>Burkholderiales</taxon>
        <taxon>Alcaligenaceae</taxon>
        <taxon>Achromobacter</taxon>
    </lineage>
</organism>
<evidence type="ECO:0000259" key="1">
    <source>
        <dbReference type="Pfam" id="PF12728"/>
    </source>
</evidence>
<evidence type="ECO:0000313" key="2">
    <source>
        <dbReference type="EMBL" id="MDH2051464.1"/>
    </source>
</evidence>
<sequence length="69" mass="7831">MTDRWLSVEEITEHLGVSKDTVYAWISKRNMPAHKVGRLWKFQKVEVDDWVKAGGASDGDDAKQVQNDG</sequence>
<dbReference type="InterPro" id="IPR041657">
    <property type="entry name" value="HTH_17"/>
</dbReference>
<dbReference type="NCBIfam" id="TIGR01764">
    <property type="entry name" value="excise"/>
    <property type="match status" value="1"/>
</dbReference>
<evidence type="ECO:0000313" key="3">
    <source>
        <dbReference type="Proteomes" id="UP001161276"/>
    </source>
</evidence>
<dbReference type="SUPFAM" id="SSF46955">
    <property type="entry name" value="Putative DNA-binding domain"/>
    <property type="match status" value="1"/>
</dbReference>
<dbReference type="AlphaFoldDB" id="A0AA42WA40"/>